<reference evidence="3" key="1">
    <citation type="journal article" date="2019" name="Int. J. Syst. Evol. Microbiol.">
        <title>The Global Catalogue of Microorganisms (GCM) 10K type strain sequencing project: providing services to taxonomists for standard genome sequencing and annotation.</title>
        <authorList>
            <consortium name="The Broad Institute Genomics Platform"/>
            <consortium name="The Broad Institute Genome Sequencing Center for Infectious Disease"/>
            <person name="Wu L."/>
            <person name="Ma J."/>
        </authorList>
    </citation>
    <scope>NUCLEOTIDE SEQUENCE [LARGE SCALE GENOMIC DNA]</scope>
    <source>
        <strain evidence="3">KACC 13778</strain>
    </source>
</reference>
<dbReference type="EMBL" id="JBHSMD010000002">
    <property type="protein sequence ID" value="MFC5492655.1"/>
    <property type="molecule type" value="Genomic_DNA"/>
</dbReference>
<name>A0ABW0MXL5_9ACTN</name>
<proteinExistence type="predicted"/>
<sequence>MATPVKTGSHLPATSTTITPAEPVHVVGPLGWVLVLSAGIGLILATWMLYPIDAVGMWAGYRDGFIATIVVVCALALRTALPKQPVLGLLGICGILLVLFGVFLDNPQVVFLSEVIAGAVLLAGTGMYAAGSRD</sequence>
<feature type="transmembrane region" description="Helical" evidence="1">
    <location>
        <begin position="111"/>
        <end position="131"/>
    </location>
</feature>
<keyword evidence="1" id="KW-1133">Transmembrane helix</keyword>
<evidence type="ECO:0000313" key="2">
    <source>
        <dbReference type="EMBL" id="MFC5492655.1"/>
    </source>
</evidence>
<keyword evidence="3" id="KW-1185">Reference proteome</keyword>
<organism evidence="2 3">
    <name type="scientific">Nocardioides caricicola</name>
    <dbReference type="NCBI Taxonomy" id="634770"/>
    <lineage>
        <taxon>Bacteria</taxon>
        <taxon>Bacillati</taxon>
        <taxon>Actinomycetota</taxon>
        <taxon>Actinomycetes</taxon>
        <taxon>Propionibacteriales</taxon>
        <taxon>Nocardioidaceae</taxon>
        <taxon>Nocardioides</taxon>
    </lineage>
</organism>
<feature type="transmembrane region" description="Helical" evidence="1">
    <location>
        <begin position="87"/>
        <end position="104"/>
    </location>
</feature>
<comment type="caution">
    <text evidence="2">The sequence shown here is derived from an EMBL/GenBank/DDBJ whole genome shotgun (WGS) entry which is preliminary data.</text>
</comment>
<feature type="transmembrane region" description="Helical" evidence="1">
    <location>
        <begin position="30"/>
        <end position="52"/>
    </location>
</feature>
<keyword evidence="1" id="KW-0812">Transmembrane</keyword>
<feature type="transmembrane region" description="Helical" evidence="1">
    <location>
        <begin position="64"/>
        <end position="81"/>
    </location>
</feature>
<protein>
    <submittedName>
        <fullName evidence="2">Uncharacterized protein</fullName>
    </submittedName>
</protein>
<dbReference type="RefSeq" id="WP_345171025.1">
    <property type="nucleotide sequence ID" value="NZ_BAABFQ010000003.1"/>
</dbReference>
<evidence type="ECO:0000256" key="1">
    <source>
        <dbReference type="SAM" id="Phobius"/>
    </source>
</evidence>
<evidence type="ECO:0000313" key="3">
    <source>
        <dbReference type="Proteomes" id="UP001595956"/>
    </source>
</evidence>
<accession>A0ABW0MXL5</accession>
<keyword evidence="1" id="KW-0472">Membrane</keyword>
<dbReference type="Proteomes" id="UP001595956">
    <property type="component" value="Unassembled WGS sequence"/>
</dbReference>
<gene>
    <name evidence="2" type="ORF">ACFPKY_06080</name>
</gene>